<name>Q0VLS1_ALCBS</name>
<dbReference type="RefSeq" id="WP_011589703.1">
    <property type="nucleotide sequence ID" value="NC_008260.1"/>
</dbReference>
<dbReference type="EMBL" id="AM286690">
    <property type="protein sequence ID" value="CAL17877.1"/>
    <property type="molecule type" value="Genomic_DNA"/>
</dbReference>
<keyword evidence="2" id="KW-1185">Reference proteome</keyword>
<gene>
    <name evidence="1" type="ordered locus">ABO_2429</name>
</gene>
<dbReference type="KEGG" id="abo:ABO_2429"/>
<evidence type="ECO:0000313" key="1">
    <source>
        <dbReference type="EMBL" id="CAL17877.1"/>
    </source>
</evidence>
<dbReference type="HOGENOM" id="CLU_2490915_0_0_6"/>
<reference evidence="1 2" key="1">
    <citation type="journal article" date="2006" name="Nat. Biotechnol.">
        <title>Genome sequence of the ubiquitous hydrocarbon-degrading marine bacterium Alcanivorax borkumensis.</title>
        <authorList>
            <person name="Schneiker S."/>
            <person name="Martins dos Santos V.A.P."/>
            <person name="Bartels D."/>
            <person name="Bekel T."/>
            <person name="Brecht M."/>
            <person name="Buhrmester J."/>
            <person name="Chernikova T.N."/>
            <person name="Denaro R."/>
            <person name="Ferrer M."/>
            <person name="Gertler C."/>
            <person name="Goesmann A."/>
            <person name="Golyshina O.V."/>
            <person name="Kaminski F."/>
            <person name="Khachane A.N."/>
            <person name="Lang S."/>
            <person name="Linke B."/>
            <person name="McHardy A.C."/>
            <person name="Meyer F."/>
            <person name="Nechitaylo T."/>
            <person name="Puehler A."/>
            <person name="Regenhardt D."/>
            <person name="Rupp O."/>
            <person name="Sabirova J.S."/>
            <person name="Selbitschka W."/>
            <person name="Yakimov M.M."/>
            <person name="Timmis K.N."/>
            <person name="Vorhoelter F.-J."/>
            <person name="Weidner S."/>
            <person name="Kaiser O."/>
            <person name="Golyshin P.N."/>
        </authorList>
    </citation>
    <scope>NUCLEOTIDE SEQUENCE [LARGE SCALE GENOMIC DNA]</scope>
    <source>
        <strain evidence="2">ATCC 700651 / DSM 11573 / NCIMB 13689 / SK2</strain>
    </source>
</reference>
<organism evidence="1 2">
    <name type="scientific">Alcanivorax borkumensis (strain ATCC 700651 / DSM 11573 / NCIMB 13689 / SK2)</name>
    <dbReference type="NCBI Taxonomy" id="393595"/>
    <lineage>
        <taxon>Bacteria</taxon>
        <taxon>Pseudomonadati</taxon>
        <taxon>Pseudomonadota</taxon>
        <taxon>Gammaproteobacteria</taxon>
        <taxon>Oceanospirillales</taxon>
        <taxon>Alcanivoracaceae</taxon>
        <taxon>Alcanivorax</taxon>
    </lineage>
</organism>
<accession>Q0VLS1</accession>
<dbReference type="AlphaFoldDB" id="Q0VLS1"/>
<sequence length="90" mass="9934">MNIVMNEMEQAEDEFAQKAMVEAVENQIADGHPREAGMVMMALTKNGLDHDEALEKMADVLAVHVAATMEDETPFDINAYARDLLQLAKG</sequence>
<dbReference type="Proteomes" id="UP000008871">
    <property type="component" value="Chromosome"/>
</dbReference>
<proteinExistence type="predicted"/>
<evidence type="ECO:0000313" key="2">
    <source>
        <dbReference type="Proteomes" id="UP000008871"/>
    </source>
</evidence>
<protein>
    <submittedName>
        <fullName evidence="1">Uncharacterized protein</fullName>
    </submittedName>
</protein>